<evidence type="ECO:0000256" key="3">
    <source>
        <dbReference type="ARBA" id="ARBA00022692"/>
    </source>
</evidence>
<feature type="transmembrane region" description="Helical" evidence="8">
    <location>
        <begin position="12"/>
        <end position="28"/>
    </location>
</feature>
<keyword evidence="3 7" id="KW-0812">Transmembrane</keyword>
<proteinExistence type="predicted"/>
<evidence type="ECO:0000259" key="9">
    <source>
        <dbReference type="Pfam" id="PF00361"/>
    </source>
</evidence>
<dbReference type="PANTHER" id="PTHR42682:SF4">
    <property type="entry name" value="NADH-UBIQUINONE_PLASTOQUINONE"/>
    <property type="match status" value="1"/>
</dbReference>
<dbReference type="InterPro" id="IPR052175">
    <property type="entry name" value="ComplexI-like_HydComp"/>
</dbReference>
<keyword evidence="11" id="KW-1185">Reference proteome</keyword>
<dbReference type="InterPro" id="IPR003918">
    <property type="entry name" value="NADH_UbQ_OxRdtase"/>
</dbReference>
<evidence type="ECO:0000256" key="5">
    <source>
        <dbReference type="ARBA" id="ARBA00023002"/>
    </source>
</evidence>
<dbReference type="InterPro" id="IPR001750">
    <property type="entry name" value="ND/Mrp_TM"/>
</dbReference>
<evidence type="ECO:0000256" key="6">
    <source>
        <dbReference type="ARBA" id="ARBA00023136"/>
    </source>
</evidence>
<dbReference type="NCBIfam" id="NF009310">
    <property type="entry name" value="PRK12668.1"/>
    <property type="match status" value="1"/>
</dbReference>
<evidence type="ECO:0000256" key="8">
    <source>
        <dbReference type="SAM" id="Phobius"/>
    </source>
</evidence>
<protein>
    <submittedName>
        <fullName evidence="10">Na(+)/H(+) antiporter subunit D</fullName>
    </submittedName>
</protein>
<feature type="transmembrane region" description="Helical" evidence="8">
    <location>
        <begin position="422"/>
        <end position="445"/>
    </location>
</feature>
<feature type="transmembrane region" description="Helical" evidence="8">
    <location>
        <begin position="341"/>
        <end position="359"/>
    </location>
</feature>
<gene>
    <name evidence="10" type="ORF">V6X51_01560</name>
</gene>
<dbReference type="PRINTS" id="PR01437">
    <property type="entry name" value="NUOXDRDTASE4"/>
</dbReference>
<name>A0ABV3RY58_9GAMM</name>
<evidence type="ECO:0000313" key="10">
    <source>
        <dbReference type="EMBL" id="MEX0372118.1"/>
    </source>
</evidence>
<feature type="transmembrane region" description="Helical" evidence="8">
    <location>
        <begin position="223"/>
        <end position="241"/>
    </location>
</feature>
<comment type="caution">
    <text evidence="10">The sequence shown here is derived from an EMBL/GenBank/DDBJ whole genome shotgun (WGS) entry which is preliminary data.</text>
</comment>
<evidence type="ECO:0000256" key="7">
    <source>
        <dbReference type="RuleBase" id="RU000320"/>
    </source>
</evidence>
<keyword evidence="2" id="KW-1003">Cell membrane</keyword>
<feature type="transmembrane region" description="Helical" evidence="8">
    <location>
        <begin position="152"/>
        <end position="174"/>
    </location>
</feature>
<feature type="transmembrane region" description="Helical" evidence="8">
    <location>
        <begin position="100"/>
        <end position="118"/>
    </location>
</feature>
<sequence>MITERPDMGEWLHPALLLMLGALPLAVLQGRQRQVWQLVLPLLVLAAVVALPAGLTIRLELAGLELVPLRVDKLSLAFAYVFALIIFIGNVFALQVNDGAQHVAAAFYAASGLGAVFAGDLITLYVFWEIMMIASVWLIWRRRRQAAYEAGFRYLIIHALGGMLLLAGIIAYWLHTGSLAFEALDGGGPAFYLILVAFLINAAAPPLHAWLPDAYPEATVTGTVFLSAFTTKTAVYVLARGFPGTELLVWLGVFMTLYGVIYAFLVNDIRRLLSYHIISQVGYMVAGVGLGSALAISGTTAHAFTHILYKALLLMGAGAVLQMTGRSRLTELGGLYRTMPVTFLLYMVGGLSISAFPLFSGFVSKTMIIEAAAVEGRGVIFLLMTLAGVGTFMSTTLKLPWYTFMGQDSGLRPPEAPLNMRIAMGIAALLCFVIGIAPGWLYAILPYPVEYQAYTAGHLIKEMQLLLFTGLGFFLLVGVLGGKNKISLDLDWFYRVPGKRALDRLGGGVRRVDAAARQAFMARFQTLEGWATHLRLSGWPLRSWPTGSMALWTAVVLALLLVFGLGR</sequence>
<evidence type="ECO:0000256" key="1">
    <source>
        <dbReference type="ARBA" id="ARBA00004651"/>
    </source>
</evidence>
<dbReference type="EMBL" id="JBAKFG010000001">
    <property type="protein sequence ID" value="MEX0372118.1"/>
    <property type="molecule type" value="Genomic_DNA"/>
</dbReference>
<keyword evidence="4 8" id="KW-1133">Transmembrane helix</keyword>
<feature type="transmembrane region" description="Helical" evidence="8">
    <location>
        <begin position="379"/>
        <end position="401"/>
    </location>
</feature>
<evidence type="ECO:0000313" key="11">
    <source>
        <dbReference type="Proteomes" id="UP001556636"/>
    </source>
</evidence>
<evidence type="ECO:0000256" key="2">
    <source>
        <dbReference type="ARBA" id="ARBA00022475"/>
    </source>
</evidence>
<accession>A0ABV3RY58</accession>
<reference evidence="10 11" key="1">
    <citation type="submission" date="2024-02" db="EMBL/GenBank/DDBJ databases">
        <title>New especies of Spiribacter isolated from saline water.</title>
        <authorList>
            <person name="Leon M.J."/>
            <person name="De La Haba R."/>
            <person name="Sanchez-Porro C."/>
            <person name="Ventosa A."/>
        </authorList>
    </citation>
    <scope>NUCLEOTIDE SEQUENCE [LARGE SCALE GENOMIC DNA]</scope>
    <source>
        <strain evidence="11">ag22IC6-196</strain>
    </source>
</reference>
<keyword evidence="5" id="KW-0560">Oxidoreductase</keyword>
<feature type="domain" description="NADH:quinone oxidoreductase/Mrp antiporter transmembrane" evidence="9">
    <location>
        <begin position="118"/>
        <end position="385"/>
    </location>
</feature>
<dbReference type="Proteomes" id="UP001556636">
    <property type="component" value="Unassembled WGS sequence"/>
</dbReference>
<feature type="transmembrane region" description="Helical" evidence="8">
    <location>
        <begin position="74"/>
        <end position="93"/>
    </location>
</feature>
<feature type="transmembrane region" description="Helical" evidence="8">
    <location>
        <begin position="247"/>
        <end position="265"/>
    </location>
</feature>
<feature type="transmembrane region" description="Helical" evidence="8">
    <location>
        <begin position="35"/>
        <end position="54"/>
    </location>
</feature>
<feature type="transmembrane region" description="Helical" evidence="8">
    <location>
        <begin position="549"/>
        <end position="566"/>
    </location>
</feature>
<organism evidence="10 11">
    <name type="scientific">Spiribacter roseus</name>
    <dbReference type="NCBI Taxonomy" id="1855875"/>
    <lineage>
        <taxon>Bacteria</taxon>
        <taxon>Pseudomonadati</taxon>
        <taxon>Pseudomonadota</taxon>
        <taxon>Gammaproteobacteria</taxon>
        <taxon>Chromatiales</taxon>
        <taxon>Ectothiorhodospiraceae</taxon>
        <taxon>Spiribacter</taxon>
    </lineage>
</organism>
<feature type="transmembrane region" description="Helical" evidence="8">
    <location>
        <begin position="465"/>
        <end position="482"/>
    </location>
</feature>
<comment type="subcellular location">
    <subcellularLocation>
        <location evidence="1">Cell membrane</location>
        <topology evidence="1">Multi-pass membrane protein</topology>
    </subcellularLocation>
    <subcellularLocation>
        <location evidence="7">Membrane</location>
        <topology evidence="7">Multi-pass membrane protein</topology>
    </subcellularLocation>
</comment>
<feature type="transmembrane region" description="Helical" evidence="8">
    <location>
        <begin position="124"/>
        <end position="140"/>
    </location>
</feature>
<dbReference type="PANTHER" id="PTHR42682">
    <property type="entry name" value="HYDROGENASE-4 COMPONENT F"/>
    <property type="match status" value="1"/>
</dbReference>
<feature type="transmembrane region" description="Helical" evidence="8">
    <location>
        <begin position="190"/>
        <end position="211"/>
    </location>
</feature>
<evidence type="ECO:0000256" key="4">
    <source>
        <dbReference type="ARBA" id="ARBA00022989"/>
    </source>
</evidence>
<keyword evidence="6 8" id="KW-0472">Membrane</keyword>
<dbReference type="Pfam" id="PF00361">
    <property type="entry name" value="Proton_antipo_M"/>
    <property type="match status" value="1"/>
</dbReference>